<dbReference type="Pfam" id="PF00005">
    <property type="entry name" value="ABC_tran"/>
    <property type="match status" value="1"/>
</dbReference>
<reference evidence="6 7" key="2">
    <citation type="submission" date="2019-08" db="EMBL/GenBank/DDBJ databases">
        <authorList>
            <person name="Henke P."/>
        </authorList>
    </citation>
    <scope>NUCLEOTIDE SEQUENCE [LARGE SCALE GENOMIC DNA]</scope>
    <source>
        <strain evidence="6">Phe10_nw2017</strain>
    </source>
</reference>
<keyword evidence="7" id="KW-1185">Reference proteome</keyword>
<dbReference type="Proteomes" id="UP000321083">
    <property type="component" value="Unassembled WGS sequence"/>
</dbReference>
<dbReference type="PROSITE" id="PS00211">
    <property type="entry name" value="ABC_TRANSPORTER_1"/>
    <property type="match status" value="1"/>
</dbReference>
<dbReference type="GO" id="GO:0015833">
    <property type="term" value="P:peptide transport"/>
    <property type="evidence" value="ECO:0007669"/>
    <property type="project" value="InterPro"/>
</dbReference>
<dbReference type="CDD" id="cd03257">
    <property type="entry name" value="ABC_NikE_OppD_transporters"/>
    <property type="match status" value="1"/>
</dbReference>
<evidence type="ECO:0000313" key="7">
    <source>
        <dbReference type="Proteomes" id="UP000321083"/>
    </source>
</evidence>
<evidence type="ECO:0000256" key="1">
    <source>
        <dbReference type="ARBA" id="ARBA00005417"/>
    </source>
</evidence>
<keyword evidence="3" id="KW-0547">Nucleotide-binding</keyword>
<dbReference type="Gene3D" id="3.40.50.300">
    <property type="entry name" value="P-loop containing nucleotide triphosphate hydrolases"/>
    <property type="match status" value="1"/>
</dbReference>
<name>A0A5C6M7X7_9PLAN</name>
<dbReference type="GO" id="GO:0005524">
    <property type="term" value="F:ATP binding"/>
    <property type="evidence" value="ECO:0007669"/>
    <property type="project" value="UniProtKB-KW"/>
</dbReference>
<accession>A0A5C6M7X7</accession>
<dbReference type="InterPro" id="IPR017871">
    <property type="entry name" value="ABC_transporter-like_CS"/>
</dbReference>
<evidence type="ECO:0000313" key="6">
    <source>
        <dbReference type="EMBL" id="TWW10828.1"/>
    </source>
</evidence>
<gene>
    <name evidence="6" type="ORF">E3A20_05880</name>
</gene>
<dbReference type="InterPro" id="IPR027417">
    <property type="entry name" value="P-loop_NTPase"/>
</dbReference>
<evidence type="ECO:0000256" key="4">
    <source>
        <dbReference type="ARBA" id="ARBA00022840"/>
    </source>
</evidence>
<keyword evidence="4" id="KW-0067">ATP-binding</keyword>
<dbReference type="EMBL" id="SRHE01000075">
    <property type="protein sequence ID" value="TWW10828.1"/>
    <property type="molecule type" value="Genomic_DNA"/>
</dbReference>
<keyword evidence="2" id="KW-0813">Transport</keyword>
<dbReference type="PROSITE" id="PS50893">
    <property type="entry name" value="ABC_TRANSPORTER_2"/>
    <property type="match status" value="1"/>
</dbReference>
<comment type="caution">
    <text evidence="6">The sequence shown here is derived from an EMBL/GenBank/DDBJ whole genome shotgun (WGS) entry which is preliminary data.</text>
</comment>
<dbReference type="InterPro" id="IPR013563">
    <property type="entry name" value="Oligopep_ABC_C"/>
</dbReference>
<evidence type="ECO:0000256" key="2">
    <source>
        <dbReference type="ARBA" id="ARBA00022448"/>
    </source>
</evidence>
<reference evidence="6 7" key="1">
    <citation type="submission" date="2019-08" db="EMBL/GenBank/DDBJ databases">
        <title>100 year-old enigma solved: identification of Planctomyces bekefii, the type genus and species of the phylum Planctomycetes.</title>
        <authorList>
            <person name="Svetlana D.N."/>
            <person name="Overmann J."/>
        </authorList>
    </citation>
    <scope>NUCLEOTIDE SEQUENCE [LARGE SCALE GENOMIC DNA]</scope>
    <source>
        <strain evidence="6">Phe10_nw2017</strain>
    </source>
</reference>
<dbReference type="GO" id="GO:0016887">
    <property type="term" value="F:ATP hydrolysis activity"/>
    <property type="evidence" value="ECO:0007669"/>
    <property type="project" value="InterPro"/>
</dbReference>
<dbReference type="AlphaFoldDB" id="A0A5C6M7X7"/>
<evidence type="ECO:0000256" key="3">
    <source>
        <dbReference type="ARBA" id="ARBA00022741"/>
    </source>
</evidence>
<evidence type="ECO:0000259" key="5">
    <source>
        <dbReference type="PROSITE" id="PS50893"/>
    </source>
</evidence>
<dbReference type="PANTHER" id="PTHR43776:SF7">
    <property type="entry name" value="D,D-DIPEPTIDE TRANSPORT ATP-BINDING PROTEIN DDPF-RELATED"/>
    <property type="match status" value="1"/>
</dbReference>
<feature type="domain" description="ABC transporter" evidence="5">
    <location>
        <begin position="5"/>
        <end position="151"/>
    </location>
</feature>
<proteinExistence type="inferred from homology"/>
<dbReference type="SUPFAM" id="SSF52540">
    <property type="entry name" value="P-loop containing nucleoside triphosphate hydrolases"/>
    <property type="match status" value="1"/>
</dbReference>
<dbReference type="PANTHER" id="PTHR43776">
    <property type="entry name" value="TRANSPORT ATP-BINDING PROTEIN"/>
    <property type="match status" value="1"/>
</dbReference>
<protein>
    <submittedName>
        <fullName evidence="6">ABC-type oligopeptide transport ATPase</fullName>
    </submittedName>
</protein>
<dbReference type="InterPro" id="IPR003439">
    <property type="entry name" value="ABC_transporter-like_ATP-bd"/>
</dbReference>
<dbReference type="Pfam" id="PF08352">
    <property type="entry name" value="oligo_HPY"/>
    <property type="match status" value="1"/>
</dbReference>
<dbReference type="NCBIfam" id="TIGR01727">
    <property type="entry name" value="oligo_HPY"/>
    <property type="match status" value="1"/>
</dbReference>
<dbReference type="InterPro" id="IPR050319">
    <property type="entry name" value="ABC_transp_ATP-bind"/>
</dbReference>
<organism evidence="6 7">
    <name type="scientific">Planctomyces bekefii</name>
    <dbReference type="NCBI Taxonomy" id="1653850"/>
    <lineage>
        <taxon>Bacteria</taxon>
        <taxon>Pseudomonadati</taxon>
        <taxon>Planctomycetota</taxon>
        <taxon>Planctomycetia</taxon>
        <taxon>Planctomycetales</taxon>
        <taxon>Planctomycetaceae</taxon>
        <taxon>Planctomyces</taxon>
    </lineage>
</organism>
<comment type="similarity">
    <text evidence="1">Belongs to the ABC transporter superfamily.</text>
</comment>
<sequence>MNPRMTVRDLIAEGPDALKLWTRSEREAKVCEWLERVGLNSQHGSRYPHEFSGGQRQRIGIARALAVDPRLVICDEPISALDVSVQAQIINLLRELRRERGLTYLFIAHDLNMVRVLSDRMAVMYLGRIVETGPAEVLYQHPIHPYSKALIAANPIPDPEVEKSRTRQLIQGEVGSPVNPKPGCLFAPRCSLVHERCHRVTPPLRQTQGGERWVACHAVQDSPE</sequence>